<reference evidence="1" key="1">
    <citation type="submission" date="2014-11" db="EMBL/GenBank/DDBJ databases">
        <authorList>
            <person name="Amaro Gonzalez C."/>
        </authorList>
    </citation>
    <scope>NUCLEOTIDE SEQUENCE</scope>
</reference>
<accession>A0A0E9U4F2</accession>
<proteinExistence type="predicted"/>
<evidence type="ECO:0000313" key="1">
    <source>
        <dbReference type="EMBL" id="JAH60642.1"/>
    </source>
</evidence>
<name>A0A0E9U4F2_ANGAN</name>
<dbReference type="AlphaFoldDB" id="A0A0E9U4F2"/>
<organism evidence="1">
    <name type="scientific">Anguilla anguilla</name>
    <name type="common">European freshwater eel</name>
    <name type="synonym">Muraena anguilla</name>
    <dbReference type="NCBI Taxonomy" id="7936"/>
    <lineage>
        <taxon>Eukaryota</taxon>
        <taxon>Metazoa</taxon>
        <taxon>Chordata</taxon>
        <taxon>Craniata</taxon>
        <taxon>Vertebrata</taxon>
        <taxon>Euteleostomi</taxon>
        <taxon>Actinopterygii</taxon>
        <taxon>Neopterygii</taxon>
        <taxon>Teleostei</taxon>
        <taxon>Anguilliformes</taxon>
        <taxon>Anguillidae</taxon>
        <taxon>Anguilla</taxon>
    </lineage>
</organism>
<protein>
    <submittedName>
        <fullName evidence="1">Uncharacterized protein</fullName>
    </submittedName>
</protein>
<dbReference type="EMBL" id="GBXM01047935">
    <property type="protein sequence ID" value="JAH60642.1"/>
    <property type="molecule type" value="Transcribed_RNA"/>
</dbReference>
<sequence length="58" mass="6787">MFPKMTQVLFYSDWIIKVTELTINFKVKSPIGPCRKTPCSLKWFLRDCCDRKTSGQSL</sequence>
<reference evidence="1" key="2">
    <citation type="journal article" date="2015" name="Fish Shellfish Immunol.">
        <title>Early steps in the European eel (Anguilla anguilla)-Vibrio vulnificus interaction in the gills: Role of the RtxA13 toxin.</title>
        <authorList>
            <person name="Callol A."/>
            <person name="Pajuelo D."/>
            <person name="Ebbesson L."/>
            <person name="Teles M."/>
            <person name="MacKenzie S."/>
            <person name="Amaro C."/>
        </authorList>
    </citation>
    <scope>NUCLEOTIDE SEQUENCE</scope>
</reference>